<name>A0A2T5BYX3_9BACT</name>
<organism evidence="2 3">
    <name type="scientific">Mangrovibacterium marinum</name>
    <dbReference type="NCBI Taxonomy" id="1639118"/>
    <lineage>
        <taxon>Bacteria</taxon>
        <taxon>Pseudomonadati</taxon>
        <taxon>Bacteroidota</taxon>
        <taxon>Bacteroidia</taxon>
        <taxon>Marinilabiliales</taxon>
        <taxon>Prolixibacteraceae</taxon>
        <taxon>Mangrovibacterium</taxon>
    </lineage>
</organism>
<dbReference type="Proteomes" id="UP000243525">
    <property type="component" value="Unassembled WGS sequence"/>
</dbReference>
<evidence type="ECO:0000313" key="2">
    <source>
        <dbReference type="EMBL" id="PTN07447.1"/>
    </source>
</evidence>
<feature type="compositionally biased region" description="Basic and acidic residues" evidence="1">
    <location>
        <begin position="44"/>
        <end position="53"/>
    </location>
</feature>
<feature type="compositionally biased region" description="Polar residues" evidence="1">
    <location>
        <begin position="1"/>
        <end position="13"/>
    </location>
</feature>
<dbReference type="AlphaFoldDB" id="A0A2T5BYX3"/>
<proteinExistence type="predicted"/>
<gene>
    <name evidence="2" type="ORF">C8N47_11742</name>
</gene>
<dbReference type="EMBL" id="QAAD01000017">
    <property type="protein sequence ID" value="PTN07447.1"/>
    <property type="molecule type" value="Genomic_DNA"/>
</dbReference>
<keyword evidence="3" id="KW-1185">Reference proteome</keyword>
<feature type="region of interest" description="Disordered" evidence="1">
    <location>
        <begin position="1"/>
        <end position="53"/>
    </location>
</feature>
<feature type="compositionally biased region" description="Basic and acidic residues" evidence="1">
    <location>
        <begin position="23"/>
        <end position="34"/>
    </location>
</feature>
<reference evidence="2 3" key="1">
    <citation type="submission" date="2018-04" db="EMBL/GenBank/DDBJ databases">
        <title>Genomic Encyclopedia of Archaeal and Bacterial Type Strains, Phase II (KMG-II): from individual species to whole genera.</title>
        <authorList>
            <person name="Goeker M."/>
        </authorList>
    </citation>
    <scope>NUCLEOTIDE SEQUENCE [LARGE SCALE GENOMIC DNA]</scope>
    <source>
        <strain evidence="2 3">DSM 28823</strain>
    </source>
</reference>
<evidence type="ECO:0000313" key="3">
    <source>
        <dbReference type="Proteomes" id="UP000243525"/>
    </source>
</evidence>
<sequence>MTMNDVPLNSSGNKGKGYTPGESKSDSKFKKGSDENSENCSSNSKRDIFNIVL</sequence>
<accession>A0A2T5BYX3</accession>
<evidence type="ECO:0000256" key="1">
    <source>
        <dbReference type="SAM" id="MobiDB-lite"/>
    </source>
</evidence>
<protein>
    <submittedName>
        <fullName evidence="2">Uncharacterized protein</fullName>
    </submittedName>
</protein>
<comment type="caution">
    <text evidence="2">The sequence shown here is derived from an EMBL/GenBank/DDBJ whole genome shotgun (WGS) entry which is preliminary data.</text>
</comment>